<dbReference type="RefSeq" id="XP_040782335.1">
    <property type="nucleotide sequence ID" value="XM_040920124.1"/>
</dbReference>
<evidence type="ECO:0000313" key="3">
    <source>
        <dbReference type="Proteomes" id="UP000803844"/>
    </source>
</evidence>
<feature type="transmembrane region" description="Helical" evidence="1">
    <location>
        <begin position="146"/>
        <end position="169"/>
    </location>
</feature>
<name>A0A9P4YEN5_CRYP1</name>
<dbReference type="OrthoDB" id="3692311at2759"/>
<keyword evidence="3" id="KW-1185">Reference proteome</keyword>
<keyword evidence="1" id="KW-1133">Transmembrane helix</keyword>
<gene>
    <name evidence="2" type="ORF">M406DRAFT_326759</name>
</gene>
<comment type="caution">
    <text evidence="2">The sequence shown here is derived from an EMBL/GenBank/DDBJ whole genome shotgun (WGS) entry which is preliminary data.</text>
</comment>
<evidence type="ECO:0000256" key="1">
    <source>
        <dbReference type="SAM" id="Phobius"/>
    </source>
</evidence>
<sequence>MAGPSFCRPIPEAIHSMNLELDCPNGGHFYVCQGNTTQFLGCCTEDPCADGTGDCPQAALRNASYSSADYDSIPEQACVASSLWYTCAATNPPFMGCCEANPCQDGGCFGANLTAARLSDNVTDASPFMTSEASSGGSRSALSTGAIVGIAVGSALAALGIGIVLFMLYQRPWDSKSNVARRDAYVVYAESISRLP</sequence>
<accession>A0A9P4YEN5</accession>
<dbReference type="GeneID" id="63837253"/>
<organism evidence="2 3">
    <name type="scientific">Cryphonectria parasitica (strain ATCC 38755 / EP155)</name>
    <dbReference type="NCBI Taxonomy" id="660469"/>
    <lineage>
        <taxon>Eukaryota</taxon>
        <taxon>Fungi</taxon>
        <taxon>Dikarya</taxon>
        <taxon>Ascomycota</taxon>
        <taxon>Pezizomycotina</taxon>
        <taxon>Sordariomycetes</taxon>
        <taxon>Sordariomycetidae</taxon>
        <taxon>Diaporthales</taxon>
        <taxon>Cryphonectriaceae</taxon>
        <taxon>Cryphonectria-Endothia species complex</taxon>
        <taxon>Cryphonectria</taxon>
    </lineage>
</organism>
<dbReference type="AlphaFoldDB" id="A0A9P4YEN5"/>
<protein>
    <submittedName>
        <fullName evidence="2">Uncharacterized protein</fullName>
    </submittedName>
</protein>
<keyword evidence="1" id="KW-0472">Membrane</keyword>
<dbReference type="EMBL" id="MU032344">
    <property type="protein sequence ID" value="KAF3771374.1"/>
    <property type="molecule type" value="Genomic_DNA"/>
</dbReference>
<keyword evidence="1" id="KW-0812">Transmembrane</keyword>
<proteinExistence type="predicted"/>
<evidence type="ECO:0000313" key="2">
    <source>
        <dbReference type="EMBL" id="KAF3771374.1"/>
    </source>
</evidence>
<reference evidence="2" key="1">
    <citation type="journal article" date="2020" name="Phytopathology">
        <title>Genome sequence of the chestnut blight fungus Cryphonectria parasitica EP155: A fundamental resource for an archetypical invasive plant pathogen.</title>
        <authorList>
            <person name="Crouch J.A."/>
            <person name="Dawe A."/>
            <person name="Aerts A."/>
            <person name="Barry K."/>
            <person name="Churchill A.C.L."/>
            <person name="Grimwood J."/>
            <person name="Hillman B."/>
            <person name="Milgroom M.G."/>
            <person name="Pangilinan J."/>
            <person name="Smith M."/>
            <person name="Salamov A."/>
            <person name="Schmutz J."/>
            <person name="Yadav J."/>
            <person name="Grigoriev I.V."/>
            <person name="Nuss D."/>
        </authorList>
    </citation>
    <scope>NUCLEOTIDE SEQUENCE</scope>
    <source>
        <strain evidence="2">EP155</strain>
    </source>
</reference>
<dbReference type="Proteomes" id="UP000803844">
    <property type="component" value="Unassembled WGS sequence"/>
</dbReference>